<gene>
    <name evidence="1" type="ORF">LCGC14_1188820</name>
</gene>
<proteinExistence type="predicted"/>
<comment type="caution">
    <text evidence="1">The sequence shown here is derived from an EMBL/GenBank/DDBJ whole genome shotgun (WGS) entry which is preliminary data.</text>
</comment>
<organism evidence="1">
    <name type="scientific">marine sediment metagenome</name>
    <dbReference type="NCBI Taxonomy" id="412755"/>
    <lineage>
        <taxon>unclassified sequences</taxon>
        <taxon>metagenomes</taxon>
        <taxon>ecological metagenomes</taxon>
    </lineage>
</organism>
<accession>A0A0F9LPX6</accession>
<dbReference type="EMBL" id="LAZR01006015">
    <property type="protein sequence ID" value="KKM95378.1"/>
    <property type="molecule type" value="Genomic_DNA"/>
</dbReference>
<name>A0A0F9LPX6_9ZZZZ</name>
<protein>
    <submittedName>
        <fullName evidence="1">Uncharacterized protein</fullName>
    </submittedName>
</protein>
<dbReference type="AlphaFoldDB" id="A0A0F9LPX6"/>
<sequence>MVRKNKPKNKNTTVVIKRTTRNRLNGLKKDKEDFLDLIINRLIDIYNDREVTVKTPI</sequence>
<dbReference type="InterPro" id="IPR055979">
    <property type="entry name" value="DUF7557"/>
</dbReference>
<dbReference type="Pfam" id="PF24434">
    <property type="entry name" value="DUF7557"/>
    <property type="match status" value="1"/>
</dbReference>
<reference evidence="1" key="1">
    <citation type="journal article" date="2015" name="Nature">
        <title>Complex archaea that bridge the gap between prokaryotes and eukaryotes.</title>
        <authorList>
            <person name="Spang A."/>
            <person name="Saw J.H."/>
            <person name="Jorgensen S.L."/>
            <person name="Zaremba-Niedzwiedzka K."/>
            <person name="Martijn J."/>
            <person name="Lind A.E."/>
            <person name="van Eijk R."/>
            <person name="Schleper C."/>
            <person name="Guy L."/>
            <person name="Ettema T.J."/>
        </authorList>
    </citation>
    <scope>NUCLEOTIDE SEQUENCE</scope>
</reference>
<evidence type="ECO:0000313" key="1">
    <source>
        <dbReference type="EMBL" id="KKM95378.1"/>
    </source>
</evidence>